<accession>A0A7R9BST8</accession>
<dbReference type="InterPro" id="IPR001024">
    <property type="entry name" value="PLAT/LH2_dom"/>
</dbReference>
<dbReference type="EMBL" id="OA883862">
    <property type="protein sequence ID" value="CAD7279862.1"/>
    <property type="molecule type" value="Genomic_DNA"/>
</dbReference>
<feature type="domain" description="PLAT" evidence="2">
    <location>
        <begin position="48"/>
        <end position="172"/>
    </location>
</feature>
<dbReference type="PROSITE" id="PS50095">
    <property type="entry name" value="PLAT"/>
    <property type="match status" value="1"/>
</dbReference>
<evidence type="ECO:0000313" key="3">
    <source>
        <dbReference type="EMBL" id="CAD7279862.1"/>
    </source>
</evidence>
<dbReference type="Pfam" id="PF01477">
    <property type="entry name" value="PLAT"/>
    <property type="match status" value="1"/>
</dbReference>
<sequence length="370" mass="42114">MAHAEIGEAASGEPAGMMRSTSLMKTTTSMNRENSQSVDDLSRDGAGARVLVRVRTGDRRYAGTDANVRVTLMDADGRCSRAKLLSHAFRNELERNQASEFHVRTPVGFGSVKFLMVSRDAFGFGSAWFLDRIEVVESLPPGSKDLTTTKVFPFIRWIKANKTYIVQEYDCCLPQKDHHFAERTEELRRIRQQFQYAIRILPPIGPIQFLMVSRDAFGFGSAWFLDRIEVVESLPPGSKDLTTTKVFPFIRWIKANKTYIVQEYDCCLPQKDHHFAERTEELRRIRQQFQYAIRILPPIGPIQVKHVPLDEDFAGYYFSCETDANVGVILGAVRCTIRRQKSCVGVLSGTEFANEETPDRSRAKLMRTLE</sequence>
<comment type="caution">
    <text evidence="1">Lacks conserved residue(s) required for the propagation of feature annotation.</text>
</comment>
<dbReference type="AlphaFoldDB" id="A0A7R9BST8"/>
<dbReference type="Proteomes" id="UP000678499">
    <property type="component" value="Unassembled WGS sequence"/>
</dbReference>
<proteinExistence type="predicted"/>
<dbReference type="Gene3D" id="2.40.180.10">
    <property type="entry name" value="Catalase core domain"/>
    <property type="match status" value="1"/>
</dbReference>
<dbReference type="EMBL" id="CAJPEX010001825">
    <property type="protein sequence ID" value="CAG0920014.1"/>
    <property type="molecule type" value="Genomic_DNA"/>
</dbReference>
<dbReference type="InterPro" id="IPR036392">
    <property type="entry name" value="PLAT/LH2_dom_sf"/>
</dbReference>
<dbReference type="PANTHER" id="PTHR31718:SF60">
    <property type="entry name" value="LIPOXYGENASE HOMOLOGY DOMAIN-CONTAINING PROTEIN 1"/>
    <property type="match status" value="1"/>
</dbReference>
<keyword evidence="4" id="KW-1185">Reference proteome</keyword>
<dbReference type="SUPFAM" id="SSF49723">
    <property type="entry name" value="Lipase/lipooxygenase domain (PLAT/LH2 domain)"/>
    <property type="match status" value="1"/>
</dbReference>
<reference evidence="3" key="1">
    <citation type="submission" date="2020-11" db="EMBL/GenBank/DDBJ databases">
        <authorList>
            <person name="Tran Van P."/>
        </authorList>
    </citation>
    <scope>NUCLEOTIDE SEQUENCE</scope>
</reference>
<protein>
    <recommendedName>
        <fullName evidence="2">PLAT domain-containing protein</fullName>
    </recommendedName>
</protein>
<organism evidence="3">
    <name type="scientific">Notodromas monacha</name>
    <dbReference type="NCBI Taxonomy" id="399045"/>
    <lineage>
        <taxon>Eukaryota</taxon>
        <taxon>Metazoa</taxon>
        <taxon>Ecdysozoa</taxon>
        <taxon>Arthropoda</taxon>
        <taxon>Crustacea</taxon>
        <taxon>Oligostraca</taxon>
        <taxon>Ostracoda</taxon>
        <taxon>Podocopa</taxon>
        <taxon>Podocopida</taxon>
        <taxon>Cypridocopina</taxon>
        <taxon>Cypridoidea</taxon>
        <taxon>Cyprididae</taxon>
        <taxon>Notodromas</taxon>
    </lineage>
</organism>
<evidence type="ECO:0000313" key="4">
    <source>
        <dbReference type="Proteomes" id="UP000678499"/>
    </source>
</evidence>
<name>A0A7R9BST8_9CRUS</name>
<gene>
    <name evidence="3" type="ORF">NMOB1V02_LOCUS7526</name>
</gene>
<evidence type="ECO:0000256" key="1">
    <source>
        <dbReference type="PROSITE-ProRule" id="PRU00152"/>
    </source>
</evidence>
<dbReference type="Gene3D" id="2.60.60.20">
    <property type="entry name" value="PLAT/LH2 domain"/>
    <property type="match status" value="1"/>
</dbReference>
<dbReference type="PANTHER" id="PTHR31718">
    <property type="entry name" value="PLAT DOMAIN-CONTAINING PROTEIN"/>
    <property type="match status" value="1"/>
</dbReference>
<evidence type="ECO:0000259" key="2">
    <source>
        <dbReference type="PROSITE" id="PS50095"/>
    </source>
</evidence>
<dbReference type="OrthoDB" id="407298at2759"/>
<dbReference type="SMART" id="SM00308">
    <property type="entry name" value="LH2"/>
    <property type="match status" value="1"/>
</dbReference>